<comment type="subcellular location">
    <subcellularLocation>
        <location evidence="1">Cell projection</location>
        <location evidence="1">Cilium</location>
    </subcellularLocation>
    <subcellularLocation>
        <location evidence="2">Cytoplasm</location>
    </subcellularLocation>
</comment>
<dbReference type="PANTHER" id="PTHR21532">
    <property type="entry name" value="PHOSPHODIESTERASE HL"/>
    <property type="match status" value="1"/>
</dbReference>
<organism evidence="12 13">
    <name type="scientific">Adineta ricciae</name>
    <name type="common">Rotifer</name>
    <dbReference type="NCBI Taxonomy" id="249248"/>
    <lineage>
        <taxon>Eukaryota</taxon>
        <taxon>Metazoa</taxon>
        <taxon>Spiralia</taxon>
        <taxon>Gnathifera</taxon>
        <taxon>Rotifera</taxon>
        <taxon>Eurotatoria</taxon>
        <taxon>Bdelloidea</taxon>
        <taxon>Adinetida</taxon>
        <taxon>Adinetidae</taxon>
        <taxon>Adineta</taxon>
    </lineage>
</organism>
<evidence type="ECO:0000256" key="10">
    <source>
        <dbReference type="SAM" id="MobiDB-lite"/>
    </source>
</evidence>
<keyword evidence="6" id="KW-0175">Coiled coil</keyword>
<evidence type="ECO:0000256" key="2">
    <source>
        <dbReference type="ARBA" id="ARBA00004496"/>
    </source>
</evidence>
<feature type="compositionally biased region" description="Basic and acidic residues" evidence="10">
    <location>
        <begin position="338"/>
        <end position="353"/>
    </location>
</feature>
<dbReference type="Gene3D" id="1.20.1520.10">
    <property type="entry name" value="ADP-ribosylation factor-like 2-binding protein, domain"/>
    <property type="match status" value="1"/>
</dbReference>
<evidence type="ECO:0000259" key="11">
    <source>
        <dbReference type="Pfam" id="PF11527"/>
    </source>
</evidence>
<evidence type="ECO:0000256" key="5">
    <source>
        <dbReference type="ARBA" id="ARBA00022490"/>
    </source>
</evidence>
<evidence type="ECO:0000256" key="8">
    <source>
        <dbReference type="ARBA" id="ARBA00023273"/>
    </source>
</evidence>
<evidence type="ECO:0000256" key="9">
    <source>
        <dbReference type="ARBA" id="ARBA00031593"/>
    </source>
</evidence>
<evidence type="ECO:0000256" key="4">
    <source>
        <dbReference type="ARBA" id="ARBA00021815"/>
    </source>
</evidence>
<dbReference type="InterPro" id="IPR038888">
    <property type="entry name" value="CFAP36"/>
</dbReference>
<dbReference type="GO" id="GO:0097546">
    <property type="term" value="C:ciliary base"/>
    <property type="evidence" value="ECO:0007669"/>
    <property type="project" value="TreeGrafter"/>
</dbReference>
<dbReference type="OrthoDB" id="272687at2759"/>
<evidence type="ECO:0000313" key="13">
    <source>
        <dbReference type="Proteomes" id="UP000663852"/>
    </source>
</evidence>
<keyword evidence="7" id="KW-0969">Cilium</keyword>
<dbReference type="PANTHER" id="PTHR21532:SF0">
    <property type="entry name" value="CILIA- AND FLAGELLA-ASSOCIATED PROTEIN 36"/>
    <property type="match status" value="1"/>
</dbReference>
<feature type="domain" description="BART" evidence="11">
    <location>
        <begin position="6"/>
        <end position="133"/>
    </location>
</feature>
<sequence length="408" mass="46919">MASSTDNWIADTVGDFIHSPIWSAPVRTFINANCLIFEYDDDDDNDTDERSEKSVILAEQKNIFTKYQRLVDALVTSLGKDLDLDENEVTKACQIPVPLDDSILSDERYEQLYSARDFDLFQNMMRKRNLILQLQALISLQLQWGLIKPGDTRDDLIVSLLSQATGSSSSRRGSTTLPQEPAHIPVIKQQARREEQKPKYNDNDDDDDDDSDVVTPKKESRPSVRKTKPKVEPIQAPKEERRLPSLRPKGVPDLDAQWHRDLRRGDSKSDDDDNSADNDQSQHESTLQTISAIPEKVLRQKLRDLTERTSSAVDDETASAIRERQKFLEAQRKKIIENQRAKHAQELEQEAPHARPQSARRAQQFMKTENEKKQTEEDAQQQQRIPNDEIKKRQALMAKLKREVVEKK</sequence>
<evidence type="ECO:0000313" key="12">
    <source>
        <dbReference type="EMBL" id="CAF1351149.1"/>
    </source>
</evidence>
<protein>
    <recommendedName>
        <fullName evidence="4">Cilia- and flagella-associated protein 36</fullName>
    </recommendedName>
    <alternativeName>
        <fullName evidence="9">Coiled-coil domain-containing protein 104</fullName>
    </alternativeName>
</protein>
<evidence type="ECO:0000256" key="7">
    <source>
        <dbReference type="ARBA" id="ARBA00023069"/>
    </source>
</evidence>
<feature type="compositionally biased region" description="Basic and acidic residues" evidence="10">
    <location>
        <begin position="191"/>
        <end position="202"/>
    </location>
</feature>
<comment type="caution">
    <text evidence="12">The sequence shown here is derived from an EMBL/GenBank/DDBJ whole genome shotgun (WGS) entry which is preliminary data.</text>
</comment>
<keyword evidence="5" id="KW-0963">Cytoplasm</keyword>
<dbReference type="Proteomes" id="UP000663852">
    <property type="component" value="Unassembled WGS sequence"/>
</dbReference>
<dbReference type="Pfam" id="PF11527">
    <property type="entry name" value="ARL2_Bind_BART"/>
    <property type="match status" value="1"/>
</dbReference>
<proteinExistence type="inferred from homology"/>
<dbReference type="EMBL" id="CAJNOJ010000264">
    <property type="protein sequence ID" value="CAF1351149.1"/>
    <property type="molecule type" value="Genomic_DNA"/>
</dbReference>
<dbReference type="GO" id="GO:0005930">
    <property type="term" value="C:axoneme"/>
    <property type="evidence" value="ECO:0007669"/>
    <property type="project" value="TreeGrafter"/>
</dbReference>
<accession>A0A815HEN4</accession>
<feature type="compositionally biased region" description="Basic and acidic residues" evidence="10">
    <location>
        <begin position="250"/>
        <end position="268"/>
    </location>
</feature>
<evidence type="ECO:0000256" key="6">
    <source>
        <dbReference type="ARBA" id="ARBA00023054"/>
    </source>
</evidence>
<gene>
    <name evidence="12" type="ORF">EDS130_LOCUS33286</name>
</gene>
<feature type="compositionally biased region" description="Acidic residues" evidence="10">
    <location>
        <begin position="203"/>
        <end position="212"/>
    </location>
</feature>
<feature type="region of interest" description="Disordered" evidence="10">
    <location>
        <begin position="338"/>
        <end position="393"/>
    </location>
</feature>
<feature type="region of interest" description="Disordered" evidence="10">
    <location>
        <begin position="164"/>
        <end position="294"/>
    </location>
</feature>
<dbReference type="InterPro" id="IPR042541">
    <property type="entry name" value="BART_sf"/>
</dbReference>
<dbReference type="AlphaFoldDB" id="A0A815HEN4"/>
<reference evidence="12" key="1">
    <citation type="submission" date="2021-02" db="EMBL/GenBank/DDBJ databases">
        <authorList>
            <person name="Nowell W R."/>
        </authorList>
    </citation>
    <scope>NUCLEOTIDE SEQUENCE</scope>
</reference>
<feature type="compositionally biased region" description="Low complexity" evidence="10">
    <location>
        <begin position="164"/>
        <end position="177"/>
    </location>
</feature>
<comment type="similarity">
    <text evidence="3">Belongs to the CFAP36 family.</text>
</comment>
<evidence type="ECO:0000256" key="1">
    <source>
        <dbReference type="ARBA" id="ARBA00004138"/>
    </source>
</evidence>
<keyword evidence="8" id="KW-0966">Cell projection</keyword>
<name>A0A815HEN4_ADIRI</name>
<dbReference type="InterPro" id="IPR023379">
    <property type="entry name" value="BART_dom"/>
</dbReference>
<evidence type="ECO:0000256" key="3">
    <source>
        <dbReference type="ARBA" id="ARBA00007460"/>
    </source>
</evidence>